<evidence type="ECO:0000256" key="7">
    <source>
        <dbReference type="ARBA" id="ARBA00023204"/>
    </source>
</evidence>
<dbReference type="GO" id="GO:0004386">
    <property type="term" value="F:helicase activity"/>
    <property type="evidence" value="ECO:0007669"/>
    <property type="project" value="UniProtKB-KW"/>
</dbReference>
<dbReference type="SUPFAM" id="SSF52540">
    <property type="entry name" value="P-loop containing nucleoside triphosphate hydrolases"/>
    <property type="match status" value="1"/>
</dbReference>
<keyword evidence="6" id="KW-0238">DNA-binding</keyword>
<dbReference type="Pfam" id="PF19833">
    <property type="entry name" value="RecG_dom3_C"/>
    <property type="match status" value="1"/>
</dbReference>
<dbReference type="Pfam" id="PF17191">
    <property type="entry name" value="RecG_wedge"/>
    <property type="match status" value="1"/>
</dbReference>
<keyword evidence="3" id="KW-0378">Hydrolase</keyword>
<evidence type="ECO:0000313" key="12">
    <source>
        <dbReference type="Proteomes" id="UP000731465"/>
    </source>
</evidence>
<dbReference type="Proteomes" id="UP000731465">
    <property type="component" value="Unassembled WGS sequence"/>
</dbReference>
<accession>A0ABS7DF63</accession>
<dbReference type="PROSITE" id="PS51194">
    <property type="entry name" value="HELICASE_CTER"/>
    <property type="match status" value="1"/>
</dbReference>
<evidence type="ECO:0000256" key="1">
    <source>
        <dbReference type="ARBA" id="ARBA00022741"/>
    </source>
</evidence>
<name>A0ABS7DF63_9GAMM</name>
<sequence length="697" mass="78832">MVLDNDSKFHTSDISTIKGLGPRYVHSFYKKGIFTLFDLLLDLPFRYLDKTKLTKIADAKIDGSYSLIDAHIVKVNNMTSSRSRIFKLGLQDETGYLEAVFFNLPVNFTKQFQVGGRYLVFGCVKFNDFTSNKNIVQPNMTRLNESEIIQLEDRLSPVYHAVEKTPQAVIKKVIHSTLETMQNFPFEELLDNKHNPFKISFNEALYNAHYPVAQKDSTSKFILQNTQSFKRLCFEELVAYQLTLICLKKKNETKTAYKLQVNTDFINLFIKSLPFSLTPDQMKVFSQIADDLSLEKPMLRLLHGDVGSGKTLVAVMSMLICANNQKQSVLLAPTEILAKQHYNTILKFTSGLNIETTLLTGSLKAKQRAEALEKIRSGKALIIVGTHSLFQPEVEYKELVFSVIDEQHRFGIDQRVALLKKAPLGKTLHQLVMTATPIPRTLQLALFSDLDVSTITTVPKGRKPIKTVVMSNEKKDFVISRLNETLKNGNQVYWVCPNIEATEDNDESVTTSFNELKNKIKGYKVGLLHGQMSSDEKDSVMQDFLDGKISVLVATSIIEVGVDVPNANIIIIEKANRFGLAQLHQLRGRVGRGSLDSSCVLLYDKEDCTDNETAVKRLQIMRETTDGFVIATEDLKLRGPGDVIGQRQSGFDIFKLVDVRRDFELINDARSVACDLIENDIEKVKKLIARWFKNFNL</sequence>
<dbReference type="InterPro" id="IPR011545">
    <property type="entry name" value="DEAD/DEAH_box_helicase_dom"/>
</dbReference>
<evidence type="ECO:0000313" key="11">
    <source>
        <dbReference type="EMBL" id="MBW7569932.1"/>
    </source>
</evidence>
<dbReference type="Pfam" id="PF00271">
    <property type="entry name" value="Helicase_C"/>
    <property type="match status" value="1"/>
</dbReference>
<dbReference type="Gene3D" id="3.40.50.300">
    <property type="entry name" value="P-loop containing nucleotide triphosphate hydrolases"/>
    <property type="match status" value="2"/>
</dbReference>
<evidence type="ECO:0000256" key="6">
    <source>
        <dbReference type="ARBA" id="ARBA00023125"/>
    </source>
</evidence>
<dbReference type="CDD" id="cd04488">
    <property type="entry name" value="RecG_wedge_OBF"/>
    <property type="match status" value="1"/>
</dbReference>
<evidence type="ECO:0000256" key="8">
    <source>
        <dbReference type="ARBA" id="ARBA00049819"/>
    </source>
</evidence>
<reference evidence="11 12" key="1">
    <citation type="submission" date="2021-03" db="EMBL/GenBank/DDBJ databases">
        <title>Succinivibrio sp. nov. isolated from feces of cow.</title>
        <authorList>
            <person name="Choi J.-Y."/>
        </authorList>
    </citation>
    <scope>NUCLEOTIDE SEQUENCE [LARGE SCALE GENOMIC DNA]</scope>
    <source>
        <strain evidence="11 12">AGMB01872</strain>
    </source>
</reference>
<dbReference type="InterPro" id="IPR027417">
    <property type="entry name" value="P-loop_NTPase"/>
</dbReference>
<evidence type="ECO:0000256" key="2">
    <source>
        <dbReference type="ARBA" id="ARBA00022763"/>
    </source>
</evidence>
<evidence type="ECO:0000259" key="10">
    <source>
        <dbReference type="PROSITE" id="PS51194"/>
    </source>
</evidence>
<keyword evidence="2" id="KW-0227">DNA damage</keyword>
<keyword evidence="1" id="KW-0547">Nucleotide-binding</keyword>
<evidence type="ECO:0000256" key="3">
    <source>
        <dbReference type="ARBA" id="ARBA00022801"/>
    </source>
</evidence>
<dbReference type="InterPro" id="IPR001650">
    <property type="entry name" value="Helicase_C-like"/>
</dbReference>
<dbReference type="InterPro" id="IPR012340">
    <property type="entry name" value="NA-bd_OB-fold"/>
</dbReference>
<dbReference type="InterPro" id="IPR033454">
    <property type="entry name" value="RecG_wedge"/>
</dbReference>
<dbReference type="Pfam" id="PF00270">
    <property type="entry name" value="DEAD"/>
    <property type="match status" value="1"/>
</dbReference>
<dbReference type="InterPro" id="IPR047112">
    <property type="entry name" value="RecG/Mfd"/>
</dbReference>
<keyword evidence="12" id="KW-1185">Reference proteome</keyword>
<feature type="domain" description="Helicase C-terminal" evidence="10">
    <location>
        <begin position="478"/>
        <end position="636"/>
    </location>
</feature>
<keyword evidence="4 11" id="KW-0347">Helicase</keyword>
<feature type="domain" description="Helicase ATP-binding" evidence="9">
    <location>
        <begin position="291"/>
        <end position="455"/>
    </location>
</feature>
<dbReference type="PANTHER" id="PTHR47964:SF1">
    <property type="entry name" value="ATP-DEPENDENT DNA HELICASE HOMOLOG RECG, CHLOROPLASTIC"/>
    <property type="match status" value="1"/>
</dbReference>
<comment type="caution">
    <text evidence="11">The sequence shown here is derived from an EMBL/GenBank/DDBJ whole genome shotgun (WGS) entry which is preliminary data.</text>
</comment>
<dbReference type="InterPro" id="IPR045562">
    <property type="entry name" value="RecG_dom3_C"/>
</dbReference>
<protein>
    <recommendedName>
        <fullName evidence="8">Probable DNA 3'-5' helicase RecG</fullName>
    </recommendedName>
</protein>
<dbReference type="PROSITE" id="PS51192">
    <property type="entry name" value="HELICASE_ATP_BIND_1"/>
    <property type="match status" value="1"/>
</dbReference>
<dbReference type="SUPFAM" id="SSF50249">
    <property type="entry name" value="Nucleic acid-binding proteins"/>
    <property type="match status" value="1"/>
</dbReference>
<keyword evidence="5" id="KW-0067">ATP-binding</keyword>
<dbReference type="InterPro" id="IPR014001">
    <property type="entry name" value="Helicase_ATP-bd"/>
</dbReference>
<keyword evidence="7" id="KW-0234">DNA repair</keyword>
<evidence type="ECO:0000259" key="9">
    <source>
        <dbReference type="PROSITE" id="PS51192"/>
    </source>
</evidence>
<dbReference type="RefSeq" id="WP_219937137.1">
    <property type="nucleotide sequence ID" value="NZ_JAGFNY010000007.1"/>
</dbReference>
<organism evidence="11 12">
    <name type="scientific">Succinivibrio faecicola</name>
    <dbReference type="NCBI Taxonomy" id="2820300"/>
    <lineage>
        <taxon>Bacteria</taxon>
        <taxon>Pseudomonadati</taxon>
        <taxon>Pseudomonadota</taxon>
        <taxon>Gammaproteobacteria</taxon>
        <taxon>Aeromonadales</taxon>
        <taxon>Succinivibrionaceae</taxon>
        <taxon>Succinivibrio</taxon>
    </lineage>
</organism>
<evidence type="ECO:0000256" key="4">
    <source>
        <dbReference type="ARBA" id="ARBA00022806"/>
    </source>
</evidence>
<evidence type="ECO:0000256" key="5">
    <source>
        <dbReference type="ARBA" id="ARBA00022840"/>
    </source>
</evidence>
<proteinExistence type="predicted"/>
<gene>
    <name evidence="11" type="ORF">J5V48_03385</name>
</gene>
<dbReference type="EMBL" id="JAGFNY010000007">
    <property type="protein sequence ID" value="MBW7569932.1"/>
    <property type="molecule type" value="Genomic_DNA"/>
</dbReference>
<dbReference type="SMART" id="SM00487">
    <property type="entry name" value="DEXDc"/>
    <property type="match status" value="1"/>
</dbReference>
<dbReference type="CDD" id="cd18792">
    <property type="entry name" value="SF2_C_RecG_TRCF"/>
    <property type="match status" value="1"/>
</dbReference>
<dbReference type="PANTHER" id="PTHR47964">
    <property type="entry name" value="ATP-DEPENDENT DNA HELICASE HOMOLOG RECG, CHLOROPLASTIC"/>
    <property type="match status" value="1"/>
</dbReference>
<dbReference type="SMART" id="SM00490">
    <property type="entry name" value="HELICc"/>
    <property type="match status" value="1"/>
</dbReference>
<dbReference type="CDD" id="cd17992">
    <property type="entry name" value="DEXHc_RecG"/>
    <property type="match status" value="1"/>
</dbReference>
<dbReference type="Gene3D" id="2.40.50.140">
    <property type="entry name" value="Nucleic acid-binding proteins"/>
    <property type="match status" value="1"/>
</dbReference>